<keyword evidence="3" id="KW-1185">Reference proteome</keyword>
<reference evidence="1" key="3">
    <citation type="submission" date="2011-03" db="EMBL/GenBank/DDBJ databases">
        <title>Annotation of Magnaporthe poae ATCC 64411.</title>
        <authorList>
            <person name="Ma L.-J."/>
            <person name="Dead R."/>
            <person name="Young S.K."/>
            <person name="Zeng Q."/>
            <person name="Gargeya S."/>
            <person name="Fitzgerald M."/>
            <person name="Haas B."/>
            <person name="Abouelleil A."/>
            <person name="Alvarado L."/>
            <person name="Arachchi H.M."/>
            <person name="Berlin A."/>
            <person name="Brown A."/>
            <person name="Chapman S.B."/>
            <person name="Chen Z."/>
            <person name="Dunbar C."/>
            <person name="Freedman E."/>
            <person name="Gearin G."/>
            <person name="Gellesch M."/>
            <person name="Goldberg J."/>
            <person name="Griggs A."/>
            <person name="Gujja S."/>
            <person name="Heiman D."/>
            <person name="Howarth C."/>
            <person name="Larson L."/>
            <person name="Lui A."/>
            <person name="MacDonald P.J.P."/>
            <person name="Mehta T."/>
            <person name="Montmayeur A."/>
            <person name="Murphy C."/>
            <person name="Neiman D."/>
            <person name="Pearson M."/>
            <person name="Priest M."/>
            <person name="Roberts A."/>
            <person name="Saif S."/>
            <person name="Shea T."/>
            <person name="Shenoy N."/>
            <person name="Sisk P."/>
            <person name="Stolte C."/>
            <person name="Sykes S."/>
            <person name="Yandava C."/>
            <person name="Wortman J."/>
            <person name="Nusbaum C."/>
            <person name="Birren B."/>
        </authorList>
    </citation>
    <scope>NUCLEOTIDE SEQUENCE</scope>
    <source>
        <strain evidence="1">ATCC 64411</strain>
    </source>
</reference>
<evidence type="ECO:0000313" key="1">
    <source>
        <dbReference type="EMBL" id="KLU82949.1"/>
    </source>
</evidence>
<dbReference type="VEuPathDB" id="FungiDB:MAPG_02016"/>
<reference evidence="2" key="4">
    <citation type="journal article" date="2015" name="G3 (Bethesda)">
        <title>Genome sequences of three phytopathogenic species of the Magnaporthaceae family of fungi.</title>
        <authorList>
            <person name="Okagaki L.H."/>
            <person name="Nunes C.C."/>
            <person name="Sailsbery J."/>
            <person name="Clay B."/>
            <person name="Brown D."/>
            <person name="John T."/>
            <person name="Oh Y."/>
            <person name="Young N."/>
            <person name="Fitzgerald M."/>
            <person name="Haas B.J."/>
            <person name="Zeng Q."/>
            <person name="Young S."/>
            <person name="Adiconis X."/>
            <person name="Fan L."/>
            <person name="Levin J.Z."/>
            <person name="Mitchell T.K."/>
            <person name="Okubara P.A."/>
            <person name="Farman M.L."/>
            <person name="Kohn L.M."/>
            <person name="Birren B."/>
            <person name="Ma L.-J."/>
            <person name="Dean R.A."/>
        </authorList>
    </citation>
    <scope>NUCLEOTIDE SEQUENCE</scope>
    <source>
        <strain evidence="2">ATCC 64411 / 73-15</strain>
    </source>
</reference>
<dbReference type="EMBL" id="GL876967">
    <property type="protein sequence ID" value="KLU82949.1"/>
    <property type="molecule type" value="Genomic_DNA"/>
</dbReference>
<reference evidence="1" key="1">
    <citation type="submission" date="2010-05" db="EMBL/GenBank/DDBJ databases">
        <title>The Genome Sequence of Magnaporthe poae strain ATCC 64411.</title>
        <authorList>
            <consortium name="The Broad Institute Genome Sequencing Platform"/>
            <consortium name="Broad Institute Genome Sequencing Center for Infectious Disease"/>
            <person name="Ma L.-J."/>
            <person name="Dead R."/>
            <person name="Young S."/>
            <person name="Zeng Q."/>
            <person name="Koehrsen M."/>
            <person name="Alvarado L."/>
            <person name="Berlin A."/>
            <person name="Chapman S.B."/>
            <person name="Chen Z."/>
            <person name="Freedman E."/>
            <person name="Gellesch M."/>
            <person name="Goldberg J."/>
            <person name="Griggs A."/>
            <person name="Gujja S."/>
            <person name="Heilman E.R."/>
            <person name="Heiman D."/>
            <person name="Hepburn T."/>
            <person name="Howarth C."/>
            <person name="Jen D."/>
            <person name="Larson L."/>
            <person name="Mehta T."/>
            <person name="Neiman D."/>
            <person name="Pearson M."/>
            <person name="Roberts A."/>
            <person name="Saif S."/>
            <person name="Shea T."/>
            <person name="Shenoy N."/>
            <person name="Sisk P."/>
            <person name="Stolte C."/>
            <person name="Sykes S."/>
            <person name="Walk T."/>
            <person name="White J."/>
            <person name="Yandava C."/>
            <person name="Haas B."/>
            <person name="Nusbaum C."/>
            <person name="Birren B."/>
        </authorList>
    </citation>
    <scope>NUCLEOTIDE SEQUENCE</scope>
    <source>
        <strain evidence="1">ATCC 64411</strain>
    </source>
</reference>
<name>A0A0C4DQ78_MAGP6</name>
<evidence type="ECO:0000313" key="3">
    <source>
        <dbReference type="Proteomes" id="UP000011715"/>
    </source>
</evidence>
<dbReference type="EMBL" id="ADBL01000512">
    <property type="status" value="NOT_ANNOTATED_CDS"/>
    <property type="molecule type" value="Genomic_DNA"/>
</dbReference>
<reference evidence="2" key="5">
    <citation type="submission" date="2015-06" db="UniProtKB">
        <authorList>
            <consortium name="EnsemblFungi"/>
        </authorList>
    </citation>
    <scope>IDENTIFICATION</scope>
    <source>
        <strain evidence="2">ATCC 64411</strain>
    </source>
</reference>
<protein>
    <submittedName>
        <fullName evidence="1 2">Uncharacterized protein</fullName>
    </submittedName>
</protein>
<evidence type="ECO:0000313" key="2">
    <source>
        <dbReference type="EnsemblFungi" id="MAPG_02016T0"/>
    </source>
</evidence>
<proteinExistence type="predicted"/>
<dbReference type="EnsemblFungi" id="MAPG_02016T0">
    <property type="protein sequence ID" value="MAPG_02016T0"/>
    <property type="gene ID" value="MAPG_02016"/>
</dbReference>
<organism evidence="2 3">
    <name type="scientific">Magnaporthiopsis poae (strain ATCC 64411 / 73-15)</name>
    <name type="common">Kentucky bluegrass fungus</name>
    <name type="synonym">Magnaporthe poae</name>
    <dbReference type="NCBI Taxonomy" id="644358"/>
    <lineage>
        <taxon>Eukaryota</taxon>
        <taxon>Fungi</taxon>
        <taxon>Dikarya</taxon>
        <taxon>Ascomycota</taxon>
        <taxon>Pezizomycotina</taxon>
        <taxon>Sordariomycetes</taxon>
        <taxon>Sordariomycetidae</taxon>
        <taxon>Magnaporthales</taxon>
        <taxon>Magnaporthaceae</taxon>
        <taxon>Magnaporthiopsis</taxon>
    </lineage>
</organism>
<accession>A0A0C4DQ78</accession>
<dbReference type="AlphaFoldDB" id="A0A0C4DQ78"/>
<dbReference type="Proteomes" id="UP000011715">
    <property type="component" value="Unassembled WGS sequence"/>
</dbReference>
<gene>
    <name evidence="1" type="ORF">MAPG_02016</name>
</gene>
<sequence>MQKLVLTGNQLKRLQTPPRRVTLARTAPAGARRHRLLGGKHACPTPDHGQGLILTVSFGVHSAANQQTCLNDAACARIREEGEMPAGLGGEPNRPVKRKEIKTRERERMGVSVHVCVVCFLGRLPGEMLDWSAMTKRGRKSQPACPLDVSQTLVPKRQLRAMGEVKIGG</sequence>
<reference evidence="3" key="2">
    <citation type="submission" date="2010-05" db="EMBL/GenBank/DDBJ databases">
        <title>The genome sequence of Magnaporthe poae strain ATCC 64411.</title>
        <authorList>
            <person name="Ma L.-J."/>
            <person name="Dead R."/>
            <person name="Young S."/>
            <person name="Zeng Q."/>
            <person name="Koehrsen M."/>
            <person name="Alvarado L."/>
            <person name="Berlin A."/>
            <person name="Chapman S.B."/>
            <person name="Chen Z."/>
            <person name="Freedman E."/>
            <person name="Gellesch M."/>
            <person name="Goldberg J."/>
            <person name="Griggs A."/>
            <person name="Gujja S."/>
            <person name="Heilman E.R."/>
            <person name="Heiman D."/>
            <person name="Hepburn T."/>
            <person name="Howarth C."/>
            <person name="Jen D."/>
            <person name="Larson L."/>
            <person name="Mehta T."/>
            <person name="Neiman D."/>
            <person name="Pearson M."/>
            <person name="Roberts A."/>
            <person name="Saif S."/>
            <person name="Shea T."/>
            <person name="Shenoy N."/>
            <person name="Sisk P."/>
            <person name="Stolte C."/>
            <person name="Sykes S."/>
            <person name="Walk T."/>
            <person name="White J."/>
            <person name="Yandava C."/>
            <person name="Haas B."/>
            <person name="Nusbaum C."/>
            <person name="Birren B."/>
        </authorList>
    </citation>
    <scope>NUCLEOTIDE SEQUENCE [LARGE SCALE GENOMIC DNA]</scope>
    <source>
        <strain evidence="3">ATCC 64411 / 73-15</strain>
    </source>
</reference>